<keyword evidence="1" id="KW-0031">Aminopeptidase</keyword>
<dbReference type="AlphaFoldDB" id="X1CFZ6"/>
<proteinExistence type="predicted"/>
<evidence type="ECO:0000259" key="4">
    <source>
        <dbReference type="Pfam" id="PF00557"/>
    </source>
</evidence>
<dbReference type="InterPro" id="IPR036388">
    <property type="entry name" value="WH-like_DNA-bd_sf"/>
</dbReference>
<name>X1CFZ6_9ZZZZ</name>
<evidence type="ECO:0000256" key="3">
    <source>
        <dbReference type="ARBA" id="ARBA00022801"/>
    </source>
</evidence>
<evidence type="ECO:0000256" key="2">
    <source>
        <dbReference type="ARBA" id="ARBA00022670"/>
    </source>
</evidence>
<dbReference type="EMBL" id="BART01026020">
    <property type="protein sequence ID" value="GAG91997.1"/>
    <property type="molecule type" value="Genomic_DNA"/>
</dbReference>
<sequence length="190" mass="21365">DMVNTAEEALEKAVEILRPGLSITRFGSTIQKTIKTRGFKPISNLTGHLIRRYMIHAGKSLPNVFNISTSRVKEGEVYGVEPFVTVANAAGRVENLREAYIFRYSKHKSLKDPYAKQILKYIKKNFLILPFTERWLSNFASSSCYKSAFSELLSSKAVISYPVFVEASRNLVAQAEYTVMVVKDGCVVLT</sequence>
<dbReference type="InterPro" id="IPR036005">
    <property type="entry name" value="Creatinase/aminopeptidase-like"/>
</dbReference>
<dbReference type="SUPFAM" id="SSF55920">
    <property type="entry name" value="Creatinase/aminopeptidase"/>
    <property type="match status" value="1"/>
</dbReference>
<evidence type="ECO:0000256" key="1">
    <source>
        <dbReference type="ARBA" id="ARBA00022438"/>
    </source>
</evidence>
<reference evidence="5" key="1">
    <citation type="journal article" date="2014" name="Front. Microbiol.">
        <title>High frequency of phylogenetically diverse reductive dehalogenase-homologous genes in deep subseafloor sedimentary metagenomes.</title>
        <authorList>
            <person name="Kawai M."/>
            <person name="Futagami T."/>
            <person name="Toyoda A."/>
            <person name="Takaki Y."/>
            <person name="Nishi S."/>
            <person name="Hori S."/>
            <person name="Arai W."/>
            <person name="Tsubouchi T."/>
            <person name="Morono Y."/>
            <person name="Uchiyama I."/>
            <person name="Ito T."/>
            <person name="Fujiyama A."/>
            <person name="Inagaki F."/>
            <person name="Takami H."/>
        </authorList>
    </citation>
    <scope>NUCLEOTIDE SEQUENCE</scope>
    <source>
        <strain evidence="5">Expedition CK06-06</strain>
    </source>
</reference>
<evidence type="ECO:0000313" key="5">
    <source>
        <dbReference type="EMBL" id="GAG91997.1"/>
    </source>
</evidence>
<dbReference type="Gene3D" id="1.10.10.10">
    <property type="entry name" value="Winged helix-like DNA-binding domain superfamily/Winged helix DNA-binding domain"/>
    <property type="match status" value="1"/>
</dbReference>
<dbReference type="Gene3D" id="3.90.230.10">
    <property type="entry name" value="Creatinase/methionine aminopeptidase superfamily"/>
    <property type="match status" value="1"/>
</dbReference>
<dbReference type="GO" id="GO:0004177">
    <property type="term" value="F:aminopeptidase activity"/>
    <property type="evidence" value="ECO:0007669"/>
    <property type="project" value="UniProtKB-KW"/>
</dbReference>
<keyword evidence="3" id="KW-0378">Hydrolase</keyword>
<dbReference type="Pfam" id="PF00557">
    <property type="entry name" value="Peptidase_M24"/>
    <property type="match status" value="1"/>
</dbReference>
<dbReference type="PANTHER" id="PTHR45777">
    <property type="entry name" value="METHIONINE AMINOPEPTIDASE 2"/>
    <property type="match status" value="1"/>
</dbReference>
<feature type="non-terminal residue" evidence="5">
    <location>
        <position position="1"/>
    </location>
</feature>
<dbReference type="InterPro" id="IPR050247">
    <property type="entry name" value="Met_Aminopeptidase_Type2"/>
</dbReference>
<organism evidence="5">
    <name type="scientific">marine sediment metagenome</name>
    <dbReference type="NCBI Taxonomy" id="412755"/>
    <lineage>
        <taxon>unclassified sequences</taxon>
        <taxon>metagenomes</taxon>
        <taxon>ecological metagenomes</taxon>
    </lineage>
</organism>
<dbReference type="InterPro" id="IPR000994">
    <property type="entry name" value="Pept_M24"/>
</dbReference>
<gene>
    <name evidence="5" type="ORF">S01H4_46539</name>
</gene>
<dbReference type="GO" id="GO:0005737">
    <property type="term" value="C:cytoplasm"/>
    <property type="evidence" value="ECO:0007669"/>
    <property type="project" value="TreeGrafter"/>
</dbReference>
<keyword evidence="2" id="KW-0645">Protease</keyword>
<dbReference type="SUPFAM" id="SSF46785">
    <property type="entry name" value="Winged helix' DNA-binding domain"/>
    <property type="match status" value="1"/>
</dbReference>
<dbReference type="PANTHER" id="PTHR45777:SF2">
    <property type="entry name" value="METHIONINE AMINOPEPTIDASE 2"/>
    <property type="match status" value="1"/>
</dbReference>
<comment type="caution">
    <text evidence="5">The sequence shown here is derived from an EMBL/GenBank/DDBJ whole genome shotgun (WGS) entry which is preliminary data.</text>
</comment>
<dbReference type="GO" id="GO:0008235">
    <property type="term" value="F:metalloexopeptidase activity"/>
    <property type="evidence" value="ECO:0007669"/>
    <property type="project" value="TreeGrafter"/>
</dbReference>
<dbReference type="GO" id="GO:0006508">
    <property type="term" value="P:proteolysis"/>
    <property type="evidence" value="ECO:0007669"/>
    <property type="project" value="UniProtKB-KW"/>
</dbReference>
<protein>
    <recommendedName>
        <fullName evidence="4">Peptidase M24 domain-containing protein</fullName>
    </recommendedName>
</protein>
<dbReference type="InterPro" id="IPR036390">
    <property type="entry name" value="WH_DNA-bd_sf"/>
</dbReference>
<feature type="domain" description="Peptidase M24" evidence="4">
    <location>
        <begin position="3"/>
        <end position="86"/>
    </location>
</feature>
<accession>X1CFZ6</accession>